<keyword evidence="2" id="KW-0808">Transferase</keyword>
<dbReference type="OrthoDB" id="301415at2759"/>
<evidence type="ECO:0000256" key="4">
    <source>
        <dbReference type="ARBA" id="ARBA00022777"/>
    </source>
</evidence>
<dbReference type="SMART" id="SM00811">
    <property type="entry name" value="Alpha_kinase"/>
    <property type="match status" value="1"/>
</dbReference>
<keyword evidence="9" id="KW-1185">Reference proteome</keyword>
<dbReference type="InterPro" id="IPR004166">
    <property type="entry name" value="a-kinase_dom"/>
</dbReference>
<name>K0R3U5_THAOC</name>
<dbReference type="EMBL" id="AGNL01047921">
    <property type="protein sequence ID" value="EJK46174.1"/>
    <property type="molecule type" value="Genomic_DNA"/>
</dbReference>
<keyword evidence="3" id="KW-0547">Nucleotide-binding</keyword>
<reference evidence="8 9" key="1">
    <citation type="journal article" date="2012" name="Genome Biol.">
        <title>Genome and low-iron response of an oceanic diatom adapted to chronic iron limitation.</title>
        <authorList>
            <person name="Lommer M."/>
            <person name="Specht M."/>
            <person name="Roy A.S."/>
            <person name="Kraemer L."/>
            <person name="Andreson R."/>
            <person name="Gutowska M.A."/>
            <person name="Wolf J."/>
            <person name="Bergner S.V."/>
            <person name="Schilhabel M.B."/>
            <person name="Klostermeier U.C."/>
            <person name="Beiko R.G."/>
            <person name="Rosenstiel P."/>
            <person name="Hippler M."/>
            <person name="Laroche J."/>
        </authorList>
    </citation>
    <scope>NUCLEOTIDE SEQUENCE [LARGE SCALE GENOMIC DNA]</scope>
    <source>
        <strain evidence="8 9">CCMP1005</strain>
    </source>
</reference>
<dbReference type="Proteomes" id="UP000266841">
    <property type="component" value="Unassembled WGS sequence"/>
</dbReference>
<feature type="region of interest" description="Disordered" evidence="6">
    <location>
        <begin position="38"/>
        <end position="57"/>
    </location>
</feature>
<keyword evidence="4" id="KW-0418">Kinase</keyword>
<evidence type="ECO:0000256" key="3">
    <source>
        <dbReference type="ARBA" id="ARBA00022741"/>
    </source>
</evidence>
<accession>K0R3U5</accession>
<dbReference type="InterPro" id="IPR051852">
    <property type="entry name" value="Alpha-type_PK"/>
</dbReference>
<proteinExistence type="predicted"/>
<comment type="caution">
    <text evidence="8">The sequence shown here is derived from an EMBL/GenBank/DDBJ whole genome shotgun (WGS) entry which is preliminary data.</text>
</comment>
<keyword evidence="1" id="KW-0723">Serine/threonine-protein kinase</keyword>
<dbReference type="InterPro" id="IPR011009">
    <property type="entry name" value="Kinase-like_dom_sf"/>
</dbReference>
<feature type="domain" description="Alpha-type protein kinase" evidence="7">
    <location>
        <begin position="90"/>
        <end position="393"/>
    </location>
</feature>
<evidence type="ECO:0000256" key="2">
    <source>
        <dbReference type="ARBA" id="ARBA00022679"/>
    </source>
</evidence>
<sequence length="414" mass="46487">MTMGANLGGAKGSFERCEKTAHSLTSAISSMVSSTTESRVTLQAGGRSSYTERSGLSSEKHSFPKLSWRFYKILEHYIYDPKVQCLVTSSLMPLAASYTNPTEVNRRMGSNPPYLAINANYFGKGAERVAFRCRLADESNIRGFVFEDMIAKETKHDQRIQERIEFHKSFAETQDLANYLADQFNAHIRGIPGYDPLLTPVIRFVSCSVLVVEDHSAPGGSRGVLVEKMLDTKSFRWTKWNDNAGAVDGKRVHMPIDVDFQMKEMQREKAQLDMIGEESGDESISDIESDESEAGDVEANSLGIDPSEYLQAFSHFTKCFTNKRLLVCDLQGVFNTNTSPPTIELTDPAIHYASAKGRRAVFGRTDKGRSGMNAFFKTHRCNNICKYLHLSAKNKRWDGNWRQQSSQGTNFHHL</sequence>
<dbReference type="Gene3D" id="3.20.200.10">
    <property type="entry name" value="MHCK/EF2 kinase"/>
    <property type="match status" value="1"/>
</dbReference>
<gene>
    <name evidence="8" type="ORF">THAOC_35173</name>
</gene>
<dbReference type="Pfam" id="PF02816">
    <property type="entry name" value="Alpha_kinase"/>
    <property type="match status" value="2"/>
</dbReference>
<evidence type="ECO:0000256" key="6">
    <source>
        <dbReference type="SAM" id="MobiDB-lite"/>
    </source>
</evidence>
<evidence type="ECO:0000256" key="1">
    <source>
        <dbReference type="ARBA" id="ARBA00022527"/>
    </source>
</evidence>
<dbReference type="GO" id="GO:0004674">
    <property type="term" value="F:protein serine/threonine kinase activity"/>
    <property type="evidence" value="ECO:0007669"/>
    <property type="project" value="UniProtKB-KW"/>
</dbReference>
<dbReference type="GO" id="GO:0005524">
    <property type="term" value="F:ATP binding"/>
    <property type="evidence" value="ECO:0007669"/>
    <property type="project" value="UniProtKB-KW"/>
</dbReference>
<dbReference type="PANTHER" id="PTHR45992:SF11">
    <property type="entry name" value="ALPHA-TYPE PROTEIN KINASE DOMAIN-CONTAINING PROTEIN"/>
    <property type="match status" value="1"/>
</dbReference>
<dbReference type="AlphaFoldDB" id="K0R3U5"/>
<dbReference type="SUPFAM" id="SSF56112">
    <property type="entry name" value="Protein kinase-like (PK-like)"/>
    <property type="match status" value="1"/>
</dbReference>
<organism evidence="8 9">
    <name type="scientific">Thalassiosira oceanica</name>
    <name type="common">Marine diatom</name>
    <dbReference type="NCBI Taxonomy" id="159749"/>
    <lineage>
        <taxon>Eukaryota</taxon>
        <taxon>Sar</taxon>
        <taxon>Stramenopiles</taxon>
        <taxon>Ochrophyta</taxon>
        <taxon>Bacillariophyta</taxon>
        <taxon>Coscinodiscophyceae</taxon>
        <taxon>Thalassiosirophycidae</taxon>
        <taxon>Thalassiosirales</taxon>
        <taxon>Thalassiosiraceae</taxon>
        <taxon>Thalassiosira</taxon>
    </lineage>
</organism>
<evidence type="ECO:0000259" key="7">
    <source>
        <dbReference type="PROSITE" id="PS51158"/>
    </source>
</evidence>
<evidence type="ECO:0000256" key="5">
    <source>
        <dbReference type="ARBA" id="ARBA00022840"/>
    </source>
</evidence>
<protein>
    <recommendedName>
        <fullName evidence="7">Alpha-type protein kinase domain-containing protein</fullName>
    </recommendedName>
</protein>
<evidence type="ECO:0000313" key="9">
    <source>
        <dbReference type="Proteomes" id="UP000266841"/>
    </source>
</evidence>
<dbReference type="PANTHER" id="PTHR45992">
    <property type="entry name" value="EUKARYOTIC ELONGATION FACTOR 2 KINASE-RELATED"/>
    <property type="match status" value="1"/>
</dbReference>
<evidence type="ECO:0000313" key="8">
    <source>
        <dbReference type="EMBL" id="EJK46174.1"/>
    </source>
</evidence>
<keyword evidence="5" id="KW-0067">ATP-binding</keyword>
<dbReference type="PROSITE" id="PS51158">
    <property type="entry name" value="ALPHA_KINASE"/>
    <property type="match status" value="1"/>
</dbReference>